<name>A0A6J4HNS9_9BACT</name>
<keyword evidence="1" id="KW-0732">Signal</keyword>
<gene>
    <name evidence="2" type="ORF">AVDCRST_MAG42-1040</name>
</gene>
<proteinExistence type="predicted"/>
<evidence type="ECO:0000256" key="1">
    <source>
        <dbReference type="SAM" id="SignalP"/>
    </source>
</evidence>
<feature type="signal peptide" evidence="1">
    <location>
        <begin position="1"/>
        <end position="20"/>
    </location>
</feature>
<organism evidence="2">
    <name type="scientific">uncultured Chthoniobacterales bacterium</name>
    <dbReference type="NCBI Taxonomy" id="1836801"/>
    <lineage>
        <taxon>Bacteria</taxon>
        <taxon>Pseudomonadati</taxon>
        <taxon>Verrucomicrobiota</taxon>
        <taxon>Spartobacteria</taxon>
        <taxon>Chthoniobacterales</taxon>
        <taxon>environmental samples</taxon>
    </lineage>
</organism>
<dbReference type="AlphaFoldDB" id="A0A6J4HNS9"/>
<evidence type="ECO:0000313" key="2">
    <source>
        <dbReference type="EMBL" id="CAA9229296.1"/>
    </source>
</evidence>
<accession>A0A6J4HNS9</accession>
<reference evidence="2" key="1">
    <citation type="submission" date="2020-02" db="EMBL/GenBank/DDBJ databases">
        <authorList>
            <person name="Meier V. D."/>
        </authorList>
    </citation>
    <scope>NUCLEOTIDE SEQUENCE</scope>
    <source>
        <strain evidence="2">AVDCRST_MAG42</strain>
    </source>
</reference>
<sequence>MRAIAACILLLLLSGGFAEARKPRCTLRAHVEANANDGPVFSSQLRSPTTGRQVTIAKVPTISELDVVGFRAYPAANGTYGVLFQLNDHGKLALDTLSVERRGSSLFVFVNGRFVDELQIDRRVSDGKLYIAAGLTPQDVELMKKDWAPKAGRKPAGDR</sequence>
<feature type="chain" id="PRO_5026709892" evidence="1">
    <location>
        <begin position="21"/>
        <end position="159"/>
    </location>
</feature>
<protein>
    <submittedName>
        <fullName evidence="2">Uncharacterized protein</fullName>
    </submittedName>
</protein>
<dbReference type="EMBL" id="CADCTA010000050">
    <property type="protein sequence ID" value="CAA9229296.1"/>
    <property type="molecule type" value="Genomic_DNA"/>
</dbReference>